<organism evidence="1 2">
    <name type="scientific">Nematostella vectensis</name>
    <name type="common">Starlet sea anemone</name>
    <dbReference type="NCBI Taxonomy" id="45351"/>
    <lineage>
        <taxon>Eukaryota</taxon>
        <taxon>Metazoa</taxon>
        <taxon>Cnidaria</taxon>
        <taxon>Anthozoa</taxon>
        <taxon>Hexacorallia</taxon>
        <taxon>Actiniaria</taxon>
        <taxon>Edwardsiidae</taxon>
        <taxon>Nematostella</taxon>
    </lineage>
</organism>
<dbReference type="EMBL" id="DS469925">
    <property type="protein sequence ID" value="EDO31216.1"/>
    <property type="molecule type" value="Genomic_DNA"/>
</dbReference>
<proteinExistence type="predicted"/>
<name>A7SYJ7_NEMVE</name>
<reference evidence="1 2" key="1">
    <citation type="journal article" date="2007" name="Science">
        <title>Sea anemone genome reveals ancestral eumetazoan gene repertoire and genomic organization.</title>
        <authorList>
            <person name="Putnam N.H."/>
            <person name="Srivastava M."/>
            <person name="Hellsten U."/>
            <person name="Dirks B."/>
            <person name="Chapman J."/>
            <person name="Salamov A."/>
            <person name="Terry A."/>
            <person name="Shapiro H."/>
            <person name="Lindquist E."/>
            <person name="Kapitonov V.V."/>
            <person name="Jurka J."/>
            <person name="Genikhovich G."/>
            <person name="Grigoriev I.V."/>
            <person name="Lucas S.M."/>
            <person name="Steele R.E."/>
            <person name="Finnerty J.R."/>
            <person name="Technau U."/>
            <person name="Martindale M.Q."/>
            <person name="Rokhsar D.S."/>
        </authorList>
    </citation>
    <scope>NUCLEOTIDE SEQUENCE [LARGE SCALE GENOMIC DNA]</scope>
    <source>
        <strain evidence="2">CH2 X CH6</strain>
    </source>
</reference>
<sequence length="53" mass="6481">TKHTNEERSFIQITLTRRDHLHKSHKQGEIIYTNHTNEERSFIQITLTRRDHL</sequence>
<dbReference type="AlphaFoldDB" id="A7SYJ7"/>
<dbReference type="HOGENOM" id="CLU_3074738_0_0_1"/>
<accession>A7SYJ7</accession>
<keyword evidence="2" id="KW-1185">Reference proteome</keyword>
<protein>
    <submittedName>
        <fullName evidence="1">Uncharacterized protein</fullName>
    </submittedName>
</protein>
<evidence type="ECO:0000313" key="2">
    <source>
        <dbReference type="Proteomes" id="UP000001593"/>
    </source>
</evidence>
<dbReference type="InParanoid" id="A7SYJ7"/>
<dbReference type="Proteomes" id="UP000001593">
    <property type="component" value="Unassembled WGS sequence"/>
</dbReference>
<evidence type="ECO:0000313" key="1">
    <source>
        <dbReference type="EMBL" id="EDO31216.1"/>
    </source>
</evidence>
<feature type="non-terminal residue" evidence="1">
    <location>
        <position position="1"/>
    </location>
</feature>
<gene>
    <name evidence="1" type="ORF">NEMVEDRAFT_v1g137970</name>
</gene>